<comment type="similarity">
    <text evidence="5 6">Belongs to the peptidase S8 family.</text>
</comment>
<evidence type="ECO:0000256" key="7">
    <source>
        <dbReference type="SAM" id="MobiDB-lite"/>
    </source>
</evidence>
<dbReference type="InterPro" id="IPR036415">
    <property type="entry name" value="Lamin_tail_dom_sf"/>
</dbReference>
<sequence>MPTSYPLLRGGKAIPIEREPDFFTTIIPDKKLLPDLERMPDVQQVKHVLDNVYKVRSISGERDELMNKMRRQLPKGAVVHHAYNPTGDPITRYYITDRIIVCFKSGIAAEAAEKLFAKHKLEILKFYPSAAKPTYMVLVTDSTGKNPLKCALELQEDPNVDFAEPNLINRFEEAYLPTDNLFERQWHLKSWAGLDVVAGADVDAPSAWEISRGSRSVTVAVIDDGFELTHPDLNGPGKIPFQIDFVDNDNNPLPTQTAGDYHGTPCAGVAIGEENGQGIVGVAPGCSFLPVRFPLAADDNLLWEIFEYAGQRADVLSCSWGPVPVYAPLNQFNYDQFTKLTRSGSPTGKGCVILFAAGNYNAPIKDLDNTFFRWRDPSRGIVIQRGAILNGHAAHPDIITVAASTSLNKKAWYSNWGKEISICTPSNNFHPIDPLTKAPGRGIWTTDNEDYGYDFARGSRYTGDFGGTSSATPLAAGVAALIRSVNPELTALEVKEILEKTTDKIVDNESDPILGTQKGSYDSGGHSEWFGFGKVNAAKALAMASPQQPPAPPEEPEEPEEPVEPEPPAEPGITGNSPVLIIAGLVNPAGPEAGNEKIVLFNRSDTEISLNGWTATDDRNRTESLDGLTLASGSGIILTLRNARLINTGSTVSLRNAQDNLLQEWSYTGEEASEEGWWVMKV</sequence>
<protein>
    <submittedName>
        <fullName evidence="10">Peptidase S8</fullName>
    </submittedName>
</protein>
<dbReference type="PANTHER" id="PTHR42884:SF14">
    <property type="entry name" value="NEUROENDOCRINE CONVERTASE 1"/>
    <property type="match status" value="1"/>
</dbReference>
<dbReference type="InterPro" id="IPR000209">
    <property type="entry name" value="Peptidase_S8/S53_dom"/>
</dbReference>
<feature type="active site" description="Charge relay system" evidence="4 5">
    <location>
        <position position="223"/>
    </location>
</feature>
<evidence type="ECO:0000259" key="9">
    <source>
        <dbReference type="Pfam" id="PF22148"/>
    </source>
</evidence>
<evidence type="ECO:0000256" key="1">
    <source>
        <dbReference type="ARBA" id="ARBA00022670"/>
    </source>
</evidence>
<evidence type="ECO:0000313" key="10">
    <source>
        <dbReference type="EMBL" id="PHN08054.1"/>
    </source>
</evidence>
<dbReference type="SUPFAM" id="SSF74853">
    <property type="entry name" value="Lamin A/C globular tail domain"/>
    <property type="match status" value="1"/>
</dbReference>
<organism evidence="10 11">
    <name type="scientific">Flavilitoribacter nigricans (strain ATCC 23147 / DSM 23189 / NBRC 102662 / NCIMB 1420 / SS-2)</name>
    <name type="common">Lewinella nigricans</name>
    <dbReference type="NCBI Taxonomy" id="1122177"/>
    <lineage>
        <taxon>Bacteria</taxon>
        <taxon>Pseudomonadati</taxon>
        <taxon>Bacteroidota</taxon>
        <taxon>Saprospiria</taxon>
        <taxon>Saprospirales</taxon>
        <taxon>Lewinellaceae</taxon>
        <taxon>Flavilitoribacter</taxon>
    </lineage>
</organism>
<evidence type="ECO:0000256" key="6">
    <source>
        <dbReference type="RuleBase" id="RU003355"/>
    </source>
</evidence>
<keyword evidence="1 5" id="KW-0645">Protease</keyword>
<evidence type="ECO:0000313" key="11">
    <source>
        <dbReference type="Proteomes" id="UP000223913"/>
    </source>
</evidence>
<dbReference type="InterPro" id="IPR023828">
    <property type="entry name" value="Peptidase_S8_Ser-AS"/>
</dbReference>
<evidence type="ECO:0000256" key="2">
    <source>
        <dbReference type="ARBA" id="ARBA00022801"/>
    </source>
</evidence>
<dbReference type="OrthoDB" id="1489355at2"/>
<dbReference type="PROSITE" id="PS51892">
    <property type="entry name" value="SUBTILASE"/>
    <property type="match status" value="1"/>
</dbReference>
<feature type="domain" description="Fervidolysin-like N-terminal prodomain" evidence="9">
    <location>
        <begin position="91"/>
        <end position="166"/>
    </location>
</feature>
<keyword evidence="3 5" id="KW-0720">Serine protease</keyword>
<proteinExistence type="inferred from homology"/>
<dbReference type="InterPro" id="IPR023827">
    <property type="entry name" value="Peptidase_S8_Asp-AS"/>
</dbReference>
<dbReference type="Proteomes" id="UP000223913">
    <property type="component" value="Unassembled WGS sequence"/>
</dbReference>
<dbReference type="Pfam" id="PF00082">
    <property type="entry name" value="Peptidase_S8"/>
    <property type="match status" value="1"/>
</dbReference>
<dbReference type="GO" id="GO:0004252">
    <property type="term" value="F:serine-type endopeptidase activity"/>
    <property type="evidence" value="ECO:0007669"/>
    <property type="project" value="UniProtKB-UniRule"/>
</dbReference>
<feature type="active site" description="Charge relay system" evidence="4 5">
    <location>
        <position position="469"/>
    </location>
</feature>
<feature type="active site" description="Charge relay system" evidence="4 5">
    <location>
        <position position="262"/>
    </location>
</feature>
<dbReference type="GO" id="GO:0016020">
    <property type="term" value="C:membrane"/>
    <property type="evidence" value="ECO:0007669"/>
    <property type="project" value="TreeGrafter"/>
</dbReference>
<dbReference type="RefSeq" id="WP_099148573.1">
    <property type="nucleotide sequence ID" value="NZ_PDUD01000003.1"/>
</dbReference>
<comment type="caution">
    <text evidence="10">The sequence shown here is derived from an EMBL/GenBank/DDBJ whole genome shotgun (WGS) entry which is preliminary data.</text>
</comment>
<evidence type="ECO:0000256" key="4">
    <source>
        <dbReference type="PIRSR" id="PIRSR615500-1"/>
    </source>
</evidence>
<keyword evidence="2 5" id="KW-0378">Hydrolase</keyword>
<dbReference type="PROSITE" id="PS00136">
    <property type="entry name" value="SUBTILASE_ASP"/>
    <property type="match status" value="1"/>
</dbReference>
<dbReference type="AlphaFoldDB" id="A0A2D0NHR8"/>
<dbReference type="EMBL" id="PDUD01000003">
    <property type="protein sequence ID" value="PHN08054.1"/>
    <property type="molecule type" value="Genomic_DNA"/>
</dbReference>
<feature type="domain" description="Peptidase S8/S53" evidence="8">
    <location>
        <begin position="215"/>
        <end position="513"/>
    </location>
</feature>
<dbReference type="PRINTS" id="PR00723">
    <property type="entry name" value="SUBTILISIN"/>
</dbReference>
<dbReference type="PROSITE" id="PS00138">
    <property type="entry name" value="SUBTILASE_SER"/>
    <property type="match status" value="1"/>
</dbReference>
<feature type="compositionally biased region" description="Acidic residues" evidence="7">
    <location>
        <begin position="554"/>
        <end position="564"/>
    </location>
</feature>
<dbReference type="Gene3D" id="3.40.50.200">
    <property type="entry name" value="Peptidase S8/S53 domain"/>
    <property type="match status" value="1"/>
</dbReference>
<dbReference type="InterPro" id="IPR036852">
    <property type="entry name" value="Peptidase_S8/S53_dom_sf"/>
</dbReference>
<evidence type="ECO:0000259" key="8">
    <source>
        <dbReference type="Pfam" id="PF00082"/>
    </source>
</evidence>
<dbReference type="GO" id="GO:0016485">
    <property type="term" value="P:protein processing"/>
    <property type="evidence" value="ECO:0007669"/>
    <property type="project" value="TreeGrafter"/>
</dbReference>
<accession>A0A2D0NHR8</accession>
<gene>
    <name evidence="10" type="ORF">CRP01_03295</name>
</gene>
<dbReference type="SUPFAM" id="SSF52743">
    <property type="entry name" value="Subtilisin-like"/>
    <property type="match status" value="1"/>
</dbReference>
<feature type="region of interest" description="Disordered" evidence="7">
    <location>
        <begin position="542"/>
        <end position="576"/>
    </location>
</feature>
<dbReference type="Pfam" id="PF22148">
    <property type="entry name" value="Fervidolysin_NPro-like"/>
    <property type="match status" value="1"/>
</dbReference>
<keyword evidence="11" id="KW-1185">Reference proteome</keyword>
<dbReference type="InterPro" id="IPR054399">
    <property type="entry name" value="Fervidolysin-like_N_prodom"/>
</dbReference>
<name>A0A2D0NHR8_FLAN2</name>
<dbReference type="InterPro" id="IPR015500">
    <property type="entry name" value="Peptidase_S8_subtilisin-rel"/>
</dbReference>
<evidence type="ECO:0000256" key="5">
    <source>
        <dbReference type="PROSITE-ProRule" id="PRU01240"/>
    </source>
</evidence>
<evidence type="ECO:0000256" key="3">
    <source>
        <dbReference type="ARBA" id="ARBA00022825"/>
    </source>
</evidence>
<dbReference type="PANTHER" id="PTHR42884">
    <property type="entry name" value="PROPROTEIN CONVERTASE SUBTILISIN/KEXIN-RELATED"/>
    <property type="match status" value="1"/>
</dbReference>
<reference evidence="10 11" key="1">
    <citation type="submission" date="2017-10" db="EMBL/GenBank/DDBJ databases">
        <title>The draft genome sequence of Lewinella nigricans NBRC 102662.</title>
        <authorList>
            <person name="Wang K."/>
        </authorList>
    </citation>
    <scope>NUCLEOTIDE SEQUENCE [LARGE SCALE GENOMIC DNA]</scope>
    <source>
        <strain evidence="10 11">NBRC 102662</strain>
    </source>
</reference>